<feature type="binding site" evidence="8">
    <location>
        <begin position="361"/>
        <end position="365"/>
    </location>
    <ligand>
        <name>NADP(+)</name>
        <dbReference type="ChEBI" id="CHEBI:58349"/>
    </ligand>
</feature>
<comment type="subunit">
    <text evidence="7">Homodimer.</text>
</comment>
<feature type="domain" description="Shikimate dehydrogenase substrate binding N-terminal" evidence="10">
    <location>
        <begin position="244"/>
        <end position="324"/>
    </location>
</feature>
<feature type="binding site" evidence="8">
    <location>
        <position position="338"/>
    </location>
    <ligand>
        <name>shikimate</name>
        <dbReference type="ChEBI" id="CHEBI:36208"/>
    </ligand>
</feature>
<feature type="active site" description="Proton donor/acceptor" evidence="7">
    <location>
        <position position="131"/>
    </location>
</feature>
<feature type="binding site" evidence="8">
    <location>
        <position position="445"/>
    </location>
    <ligand>
        <name>NADP(+)</name>
        <dbReference type="ChEBI" id="CHEBI:58349"/>
    </ligand>
</feature>
<keyword evidence="5 7" id="KW-0057">Aromatic amino acid biosynthesis</keyword>
<organism evidence="12 13">
    <name type="scientific">Occallatibacter riparius</name>
    <dbReference type="NCBI Taxonomy" id="1002689"/>
    <lineage>
        <taxon>Bacteria</taxon>
        <taxon>Pseudomonadati</taxon>
        <taxon>Acidobacteriota</taxon>
        <taxon>Terriglobia</taxon>
        <taxon>Terriglobales</taxon>
        <taxon>Acidobacteriaceae</taxon>
        <taxon>Occallatibacter</taxon>
    </lineage>
</organism>
<dbReference type="HAMAP" id="MF_00214">
    <property type="entry name" value="AroD"/>
    <property type="match status" value="1"/>
</dbReference>
<protein>
    <recommendedName>
        <fullName evidence="7 8">Multifunctional fusion protein</fullName>
    </recommendedName>
    <domain>
        <recommendedName>
            <fullName evidence="7">3-dehydroquinate dehydratase</fullName>
            <shortName evidence="7">3-dehydroquinase</shortName>
            <ecNumber evidence="7">4.2.1.10</ecNumber>
        </recommendedName>
        <alternativeName>
            <fullName evidence="7">Type I DHQase</fullName>
        </alternativeName>
        <alternativeName>
            <fullName evidence="7">Type I dehydroquinase</fullName>
            <shortName evidence="7">DHQ1</shortName>
        </alternativeName>
    </domain>
    <domain>
        <recommendedName>
            <fullName evidence="8">Shikimate dehydrogenase (NADP(+))</fullName>
            <shortName evidence="8">SDH</shortName>
            <ecNumber evidence="8">1.1.1.25</ecNumber>
        </recommendedName>
    </domain>
</protein>
<dbReference type="Pfam" id="PF08501">
    <property type="entry name" value="Shikimate_dh_N"/>
    <property type="match status" value="1"/>
</dbReference>
<feature type="binding site" evidence="8">
    <location>
        <position position="468"/>
    </location>
    <ligand>
        <name>NADP(+)</name>
        <dbReference type="ChEBI" id="CHEBI:58349"/>
    </ligand>
</feature>
<dbReference type="Pfam" id="PF01488">
    <property type="entry name" value="Shikimate_DH"/>
    <property type="match status" value="1"/>
</dbReference>
<feature type="binding site" evidence="7">
    <location>
        <position position="220"/>
    </location>
    <ligand>
        <name>3-dehydroquinate</name>
        <dbReference type="ChEBI" id="CHEBI:32364"/>
    </ligand>
</feature>
<evidence type="ECO:0000256" key="4">
    <source>
        <dbReference type="ARBA" id="ARBA00023002"/>
    </source>
</evidence>
<comment type="function">
    <text evidence="7">Involved in the third step of the chorismate pathway, which leads to the biosynthesis of aromatic amino acids. Catalyzes the cis-dehydration of 3-dehydroquinate (DHQ) and introduces the first double bond of the aromatic ring to yield 3-dehydroshikimate.</text>
</comment>
<feature type="binding site" evidence="8">
    <location>
        <begin position="252"/>
        <end position="254"/>
    </location>
    <ligand>
        <name>shikimate</name>
        <dbReference type="ChEBI" id="CHEBI:36208"/>
    </ligand>
</feature>
<gene>
    <name evidence="8 12" type="primary">aroE</name>
    <name evidence="7" type="synonym">aroD</name>
    <name evidence="12" type="ORF">MOP44_15600</name>
</gene>
<dbReference type="InterPro" id="IPR006151">
    <property type="entry name" value="Shikm_DH/Glu-tRNA_Rdtase"/>
</dbReference>
<feature type="domain" description="SDH C-terminal" evidence="11">
    <location>
        <begin position="468"/>
        <end position="498"/>
    </location>
</feature>
<dbReference type="Gene3D" id="3.40.50.720">
    <property type="entry name" value="NAD(P)-binding Rossmann-like Domain"/>
    <property type="match status" value="1"/>
</dbReference>
<dbReference type="AlphaFoldDB" id="A0A9J7BG71"/>
<dbReference type="GO" id="GO:0009073">
    <property type="term" value="P:aromatic amino acid family biosynthetic process"/>
    <property type="evidence" value="ECO:0007669"/>
    <property type="project" value="UniProtKB-KW"/>
</dbReference>
<comment type="catalytic activity">
    <reaction evidence="7">
        <text>3-dehydroquinate = 3-dehydroshikimate + H2O</text>
        <dbReference type="Rhea" id="RHEA:21096"/>
        <dbReference type="ChEBI" id="CHEBI:15377"/>
        <dbReference type="ChEBI" id="CHEBI:16630"/>
        <dbReference type="ChEBI" id="CHEBI:32364"/>
        <dbReference type="EC" id="4.2.1.10"/>
    </reaction>
</comment>
<comment type="pathway">
    <text evidence="1 8">Metabolic intermediate biosynthesis; chorismate biosynthesis; chorismate from D-erythrose 4-phosphate and phosphoenolpyruvate: step 4/7.</text>
</comment>
<evidence type="ECO:0000313" key="12">
    <source>
        <dbReference type="EMBL" id="UWZ81996.1"/>
    </source>
</evidence>
<evidence type="ECO:0000256" key="3">
    <source>
        <dbReference type="ARBA" id="ARBA00022857"/>
    </source>
</evidence>
<accession>A0A9J7BG71</accession>
<evidence type="ECO:0000313" key="13">
    <source>
        <dbReference type="Proteomes" id="UP001059380"/>
    </source>
</evidence>
<evidence type="ECO:0000256" key="7">
    <source>
        <dbReference type="HAMAP-Rule" id="MF_00214"/>
    </source>
</evidence>
<dbReference type="GO" id="GO:0019632">
    <property type="term" value="P:shikimate metabolic process"/>
    <property type="evidence" value="ECO:0007669"/>
    <property type="project" value="InterPro"/>
</dbReference>
<feature type="binding site" evidence="8">
    <location>
        <position position="475"/>
    </location>
    <ligand>
        <name>shikimate</name>
        <dbReference type="ChEBI" id="CHEBI:36208"/>
    </ligand>
</feature>
<feature type="binding site" evidence="7">
    <location>
        <position position="67"/>
    </location>
    <ligand>
        <name>3-dehydroquinate</name>
        <dbReference type="ChEBI" id="CHEBI:32364"/>
    </ligand>
</feature>
<evidence type="ECO:0000259" key="9">
    <source>
        <dbReference type="Pfam" id="PF01488"/>
    </source>
</evidence>
<dbReference type="HAMAP" id="MF_00222">
    <property type="entry name" value="Shikimate_DH_AroE"/>
    <property type="match status" value="1"/>
</dbReference>
<dbReference type="NCBIfam" id="TIGR00507">
    <property type="entry name" value="aroE"/>
    <property type="match status" value="1"/>
</dbReference>
<evidence type="ECO:0000256" key="5">
    <source>
        <dbReference type="ARBA" id="ARBA00023141"/>
    </source>
</evidence>
<feature type="domain" description="Quinate/shikimate 5-dehydrogenase/glutamyl-tRNA reductase" evidence="9">
    <location>
        <begin position="351"/>
        <end position="419"/>
    </location>
</feature>
<dbReference type="InterPro" id="IPR013785">
    <property type="entry name" value="Aldolase_TIM"/>
</dbReference>
<dbReference type="InterPro" id="IPR013708">
    <property type="entry name" value="Shikimate_DH-bd_N"/>
</dbReference>
<dbReference type="Pfam" id="PF01487">
    <property type="entry name" value="DHquinase_I"/>
    <property type="match status" value="1"/>
</dbReference>
<feature type="binding site" evidence="7">
    <location>
        <position position="216"/>
    </location>
    <ligand>
        <name>3-dehydroquinate</name>
        <dbReference type="ChEBI" id="CHEBI:32364"/>
    </ligand>
</feature>
<dbReference type="SUPFAM" id="SSF51735">
    <property type="entry name" value="NAD(P)-binding Rossmann-fold domains"/>
    <property type="match status" value="1"/>
</dbReference>
<sequence length="505" mass="54540">MTSRLPKICVAIQANTPAEMFSRAALALKDARFLEFRLDSLASPTSALPRLKRFLAEHNVTAIATCRRKPNSGSFTGSLDEELSILLKAARAGCQIVDLEIESAEEAAPAQLENFRGALRKAGAQLIVSFHDFSRTRAVERAADRIASFAPDFVKVVATAQTLSDNLAVLRLVEDRSASSRILGIAMGEEGLVSRVLGPRAGGAFTFASLGDGTETAPGQVTAKTMRALYSAHNLNSETRIFGVAGNPIAHSLSPLMHNTAFKREALNAVLLPLKTRTVQDLLNLMLELPMAGAAVTMPLKQEVMPHLAAMDALVERIGACNTLRVGGDLKLHGYNTDVAGVVRPLERRIKLKGARIAVLGAGGAAHAAVFGLVDQGAEVFVINRTHENAVALARSAKAKALKHEQLARHHFDAIINSTPCGMKDSKQALPVSENELNTNLVFDMVYNPLETPLLKLAKSRGIATISGLEMFVQQGARQFEIWTGKTPPEDEMRRVVERELKRRG</sequence>
<evidence type="ECO:0000259" key="10">
    <source>
        <dbReference type="Pfam" id="PF08501"/>
    </source>
</evidence>
<comment type="function">
    <text evidence="8">Involved in the biosynthesis of the chorismate, which leads to the biosynthesis of aromatic amino acids. Catalyzes the reversible NADPH linked reduction of 3-dehydroshikimate (DHSA) to yield shikimate (SA).</text>
</comment>
<dbReference type="InterPro" id="IPR022893">
    <property type="entry name" value="Shikimate_DH_fam"/>
</dbReference>
<dbReference type="Gene3D" id="3.40.50.10860">
    <property type="entry name" value="Leucine Dehydrogenase, chain A, domain 1"/>
    <property type="match status" value="1"/>
</dbReference>
<dbReference type="Proteomes" id="UP001059380">
    <property type="component" value="Chromosome"/>
</dbReference>
<proteinExistence type="inferred from homology"/>
<keyword evidence="3 8" id="KW-0521">NADP</keyword>
<comment type="caution">
    <text evidence="7">Lacks conserved residue(s) required for the propagation of feature annotation.</text>
</comment>
<feature type="active site" description="Proton acceptor" evidence="8">
    <location>
        <position position="301"/>
    </location>
</feature>
<feature type="binding site" evidence="8">
    <location>
        <position position="297"/>
    </location>
    <ligand>
        <name>shikimate</name>
        <dbReference type="ChEBI" id="CHEBI:36208"/>
    </ligand>
</feature>
<evidence type="ECO:0000256" key="8">
    <source>
        <dbReference type="HAMAP-Rule" id="MF_00222"/>
    </source>
</evidence>
<feature type="binding site" evidence="7">
    <location>
        <begin position="35"/>
        <end position="37"/>
    </location>
    <ligand>
        <name>3-dehydroquinate</name>
        <dbReference type="ChEBI" id="CHEBI:32364"/>
    </ligand>
</feature>
<dbReference type="GO" id="GO:0050661">
    <property type="term" value="F:NADP binding"/>
    <property type="evidence" value="ECO:0007669"/>
    <property type="project" value="InterPro"/>
</dbReference>
<feature type="binding site" evidence="8">
    <location>
        <position position="447"/>
    </location>
    <ligand>
        <name>shikimate</name>
        <dbReference type="ChEBI" id="CHEBI:36208"/>
    </ligand>
</feature>
<comment type="pathway">
    <text evidence="7">Metabolic intermediate biosynthesis; chorismate biosynthesis; chorismate from D-erythrose 4-phosphate and phosphoenolpyruvate: step 3/7.</text>
</comment>
<keyword evidence="2 7" id="KW-0028">Amino-acid biosynthesis</keyword>
<dbReference type="CDD" id="cd01065">
    <property type="entry name" value="NAD_bind_Shikimate_DH"/>
    <property type="match status" value="1"/>
</dbReference>
<dbReference type="PANTHER" id="PTHR21089">
    <property type="entry name" value="SHIKIMATE DEHYDROGENASE"/>
    <property type="match status" value="1"/>
</dbReference>
<dbReference type="EMBL" id="CP093313">
    <property type="protein sequence ID" value="UWZ81996.1"/>
    <property type="molecule type" value="Genomic_DNA"/>
</dbReference>
<comment type="catalytic activity">
    <reaction evidence="6 8">
        <text>shikimate + NADP(+) = 3-dehydroshikimate + NADPH + H(+)</text>
        <dbReference type="Rhea" id="RHEA:17737"/>
        <dbReference type="ChEBI" id="CHEBI:15378"/>
        <dbReference type="ChEBI" id="CHEBI:16630"/>
        <dbReference type="ChEBI" id="CHEBI:36208"/>
        <dbReference type="ChEBI" id="CHEBI:57783"/>
        <dbReference type="ChEBI" id="CHEBI:58349"/>
        <dbReference type="EC" id="1.1.1.25"/>
    </reaction>
</comment>
<dbReference type="InterPro" id="IPR001381">
    <property type="entry name" value="DHquinase_I"/>
</dbReference>
<name>A0A9J7BG71_9BACT</name>
<feature type="binding site" evidence="7">
    <location>
        <position position="195"/>
    </location>
    <ligand>
        <name>3-dehydroquinate</name>
        <dbReference type="ChEBI" id="CHEBI:32364"/>
    </ligand>
</feature>
<dbReference type="GO" id="GO:0004764">
    <property type="term" value="F:shikimate 3-dehydrogenase (NADP+) activity"/>
    <property type="evidence" value="ECO:0007669"/>
    <property type="project" value="UniProtKB-UniRule"/>
</dbReference>
<comment type="similarity">
    <text evidence="8">Belongs to the shikimate dehydrogenase family.</text>
</comment>
<keyword evidence="7" id="KW-0456">Lyase</keyword>
<evidence type="ECO:0000256" key="2">
    <source>
        <dbReference type="ARBA" id="ARBA00022605"/>
    </source>
</evidence>
<dbReference type="InterPro" id="IPR011342">
    <property type="entry name" value="Shikimate_DH"/>
</dbReference>
<dbReference type="EC" id="4.2.1.10" evidence="7"/>
<keyword evidence="4 8" id="KW-0560">Oxidoreductase</keyword>
<dbReference type="GO" id="GO:0003855">
    <property type="term" value="F:3-dehydroquinate dehydratase activity"/>
    <property type="evidence" value="ECO:0007669"/>
    <property type="project" value="UniProtKB-UniRule"/>
</dbReference>
<dbReference type="SUPFAM" id="SSF53223">
    <property type="entry name" value="Aminoacid dehydrogenase-like, N-terminal domain"/>
    <property type="match status" value="1"/>
</dbReference>
<evidence type="ECO:0000256" key="1">
    <source>
        <dbReference type="ARBA" id="ARBA00004871"/>
    </source>
</evidence>
<comment type="similarity">
    <text evidence="7">Belongs to the type-I 3-dehydroquinase family.</text>
</comment>
<dbReference type="RefSeq" id="WP_260791010.1">
    <property type="nucleotide sequence ID" value="NZ_CP093313.1"/>
</dbReference>
<dbReference type="PANTHER" id="PTHR21089:SF1">
    <property type="entry name" value="BIFUNCTIONAL 3-DEHYDROQUINATE DEHYDRATASE_SHIKIMATE DEHYDROGENASE, CHLOROPLASTIC"/>
    <property type="match status" value="1"/>
</dbReference>
<keyword evidence="7" id="KW-0704">Schiff base</keyword>
<evidence type="ECO:0000256" key="6">
    <source>
        <dbReference type="ARBA" id="ARBA00049442"/>
    </source>
</evidence>
<dbReference type="GO" id="GO:0008652">
    <property type="term" value="P:amino acid biosynthetic process"/>
    <property type="evidence" value="ECO:0007669"/>
    <property type="project" value="UniProtKB-KW"/>
</dbReference>
<dbReference type="Pfam" id="PF18317">
    <property type="entry name" value="SDH_C"/>
    <property type="match status" value="1"/>
</dbReference>
<keyword evidence="13" id="KW-1185">Reference proteome</keyword>
<dbReference type="Gene3D" id="3.20.20.70">
    <property type="entry name" value="Aldolase class I"/>
    <property type="match status" value="1"/>
</dbReference>
<feature type="binding site" evidence="8">
    <location>
        <position position="322"/>
    </location>
    <ligand>
        <name>shikimate</name>
        <dbReference type="ChEBI" id="CHEBI:36208"/>
    </ligand>
</feature>
<dbReference type="EC" id="1.1.1.25" evidence="8"/>
<dbReference type="CDD" id="cd00502">
    <property type="entry name" value="DHQase_I"/>
    <property type="match status" value="1"/>
</dbReference>
<feature type="active site" description="Schiff-base intermediate with substrate" evidence="7">
    <location>
        <position position="155"/>
    </location>
</feature>
<dbReference type="InterPro" id="IPR036291">
    <property type="entry name" value="NAD(P)-bd_dom_sf"/>
</dbReference>
<dbReference type="InterPro" id="IPR046346">
    <property type="entry name" value="Aminoacid_DH-like_N_sf"/>
</dbReference>
<dbReference type="GO" id="GO:0009423">
    <property type="term" value="P:chorismate biosynthetic process"/>
    <property type="evidence" value="ECO:0007669"/>
    <property type="project" value="UniProtKB-UniRule"/>
</dbReference>
<dbReference type="InterPro" id="IPR041121">
    <property type="entry name" value="SDH_C"/>
</dbReference>
<reference evidence="12" key="1">
    <citation type="submission" date="2021-04" db="EMBL/GenBank/DDBJ databases">
        <title>Phylogenetic analysis of Acidobacteriaceae.</title>
        <authorList>
            <person name="Qiu L."/>
            <person name="Zhang Q."/>
        </authorList>
    </citation>
    <scope>NUCLEOTIDE SEQUENCE</scope>
    <source>
        <strain evidence="12">DSM 25168</strain>
    </source>
</reference>
<evidence type="ECO:0000259" key="11">
    <source>
        <dbReference type="Pfam" id="PF18317"/>
    </source>
</evidence>
<dbReference type="KEGG" id="orp:MOP44_15600"/>
<dbReference type="SUPFAM" id="SSF51569">
    <property type="entry name" value="Aldolase"/>
    <property type="match status" value="1"/>
</dbReference>